<dbReference type="Proteomes" id="UP000194218">
    <property type="component" value="Chromosome"/>
</dbReference>
<evidence type="ECO:0000256" key="1">
    <source>
        <dbReference type="SAM" id="MobiDB-lite"/>
    </source>
</evidence>
<dbReference type="PROSITE" id="PS51257">
    <property type="entry name" value="PROKAR_LIPOPROTEIN"/>
    <property type="match status" value="1"/>
</dbReference>
<dbReference type="EMBL" id="CP021121">
    <property type="protein sequence ID" value="ARQ72680.1"/>
    <property type="molecule type" value="Genomic_DNA"/>
</dbReference>
<protein>
    <recommendedName>
        <fullName evidence="4">ABC transporter</fullName>
    </recommendedName>
</protein>
<evidence type="ECO:0000313" key="3">
    <source>
        <dbReference type="Proteomes" id="UP000194218"/>
    </source>
</evidence>
<dbReference type="OrthoDB" id="60524at2"/>
<evidence type="ECO:0000313" key="2">
    <source>
        <dbReference type="EMBL" id="ARQ72680.1"/>
    </source>
</evidence>
<name>A0A1W7D7X5_9ACTN</name>
<keyword evidence="3" id="KW-1185">Reference proteome</keyword>
<gene>
    <name evidence="2" type="ORF">CAG99_27055</name>
</gene>
<dbReference type="AlphaFoldDB" id="A0A1W7D7X5"/>
<dbReference type="KEGG" id="smao:CAG99_27055"/>
<reference evidence="2 3" key="1">
    <citation type="submission" date="2017-05" db="EMBL/GenBank/DDBJ databases">
        <title>Complete genome sequence of Streptomyces sp. SCSIO 03032 revealed the diverse biosynthetic pathways for its bioactive secondary metabolites.</title>
        <authorList>
            <person name="Ma L."/>
            <person name="Zhu Y."/>
            <person name="Zhang W."/>
            <person name="Zhang G."/>
            <person name="Tian X."/>
            <person name="Zhang S."/>
            <person name="Zhang C."/>
        </authorList>
    </citation>
    <scope>NUCLEOTIDE SEQUENCE [LARGE SCALE GENOMIC DNA]</scope>
    <source>
        <strain evidence="2 3">SCSIO 03032</strain>
    </source>
</reference>
<evidence type="ECO:0008006" key="4">
    <source>
        <dbReference type="Google" id="ProtNLM"/>
    </source>
</evidence>
<dbReference type="SUPFAM" id="SSF50969">
    <property type="entry name" value="YVTN repeat-like/Quinoprotein amine dehydrogenase"/>
    <property type="match status" value="1"/>
</dbReference>
<proteinExistence type="predicted"/>
<sequence>MVISSRTTGAITAAIAATALLAGCAGGGDDEGGTDAAPADEATPHGYVEGAEETAGTQPRLVLAESATGRAAVLDLTTEDVVEIENAGEVTGMHQDGRFAYLASAGEEVHVVDGGSWTVDHGDHVHHYRAPAHGLGSLPVGGPTGVHGDASVTALTLDDGSVHLLDRAALDDGRLEETGTAAVSAGAAAVPFEGGLLVPTAEDGTVEIRDQDGGATTTLEERCEDARGQAVTRRGAVLGCADGALLVTHEDGTFDGVEIPYPDGTGDAARATAFTHRPGSDILAARAGDAGVWTLDLAERTWRLVETGPALAASTAGDGATLLVLTEDGVLHAHDSADGSRTASAPLLSSPPQDDAPAPVIETDTTRAYVNDPAARTVYEIDYNDDLRVARAFELDFAPDHMVETGR</sequence>
<organism evidence="2 3">
    <name type="scientific">Streptomyces marincola</name>
    <dbReference type="NCBI Taxonomy" id="2878388"/>
    <lineage>
        <taxon>Bacteria</taxon>
        <taxon>Bacillati</taxon>
        <taxon>Actinomycetota</taxon>
        <taxon>Actinomycetes</taxon>
        <taxon>Kitasatosporales</taxon>
        <taxon>Streptomycetaceae</taxon>
        <taxon>Streptomyces</taxon>
    </lineage>
</organism>
<dbReference type="InterPro" id="IPR011044">
    <property type="entry name" value="Quino_amine_DH_bsu"/>
</dbReference>
<accession>A0A1W7D7X5</accession>
<feature type="region of interest" description="Disordered" evidence="1">
    <location>
        <begin position="335"/>
        <end position="359"/>
    </location>
</feature>